<feature type="domain" description="Peptidase S1" evidence="4">
    <location>
        <begin position="50"/>
        <end position="286"/>
    </location>
</feature>
<dbReference type="InterPro" id="IPR043504">
    <property type="entry name" value="Peptidase_S1_PA_chymotrypsin"/>
</dbReference>
<dbReference type="InterPro" id="IPR009003">
    <property type="entry name" value="Peptidase_S1_PA"/>
</dbReference>
<dbReference type="Proteomes" id="UP001307889">
    <property type="component" value="Chromosome 1"/>
</dbReference>
<dbReference type="InterPro" id="IPR018114">
    <property type="entry name" value="TRYPSIN_HIS"/>
</dbReference>
<keyword evidence="2" id="KW-0378">Hydrolase</keyword>
<dbReference type="InterPro" id="IPR001254">
    <property type="entry name" value="Trypsin_dom"/>
</dbReference>
<feature type="signal peptide" evidence="3">
    <location>
        <begin position="1"/>
        <end position="18"/>
    </location>
</feature>
<accession>A0ABN7A9E9</accession>
<feature type="chain" id="PRO_5047360170" evidence="3">
    <location>
        <begin position="19"/>
        <end position="299"/>
    </location>
</feature>
<evidence type="ECO:0000313" key="5">
    <source>
        <dbReference type="EMBL" id="BES88941.1"/>
    </source>
</evidence>
<keyword evidence="3" id="KW-0732">Signal</keyword>
<reference evidence="5 6" key="1">
    <citation type="submission" date="2023-09" db="EMBL/GenBank/DDBJ databases">
        <title>Nesidiocoris tenuis whole genome shotgun sequence.</title>
        <authorList>
            <person name="Shibata T."/>
            <person name="Shimoda M."/>
            <person name="Kobayashi T."/>
            <person name="Uehara T."/>
        </authorList>
    </citation>
    <scope>NUCLEOTIDE SEQUENCE [LARGE SCALE GENOMIC DNA]</scope>
    <source>
        <strain evidence="5 6">Japan</strain>
    </source>
</reference>
<gene>
    <name evidence="5" type="ORF">NTJ_01747</name>
</gene>
<keyword evidence="2" id="KW-0645">Protease</keyword>
<keyword evidence="1" id="KW-1015">Disulfide bond</keyword>
<dbReference type="EMBL" id="AP028909">
    <property type="protein sequence ID" value="BES88941.1"/>
    <property type="molecule type" value="Genomic_DNA"/>
</dbReference>
<dbReference type="InterPro" id="IPR033116">
    <property type="entry name" value="TRYPSIN_SER"/>
</dbReference>
<dbReference type="SMART" id="SM00020">
    <property type="entry name" value="Tryp_SPc"/>
    <property type="match status" value="1"/>
</dbReference>
<keyword evidence="2" id="KW-0720">Serine protease</keyword>
<dbReference type="Gene3D" id="2.40.10.10">
    <property type="entry name" value="Trypsin-like serine proteases"/>
    <property type="match status" value="1"/>
</dbReference>
<sequence length="299" mass="32859">MKASLALVFLCITAVSRAESDEDSSEHGVVKGKKDTNCKCGWANKEDQRIVGGKETKVNEYPMMAGLVYTPRKILFCGGTIVSRYHVVTAAHCVEPVLHAPEDVQVVVGEHDQSKIDESPHTALYIVKEIVNHPDYHLVGHRNDIAVLVMESKIKFNNFVGPACMPTGTENISGSKLKVLGWGKLSINGPSSNVLMKVNLNVVPIERCAKVYERVNTTVAKQICTHHPSKDACQGDSGGPLLWLDPETNRYTLVAAVSYGKGCADGNPAINTNIIYYKNWIEEIIRETEPEARVCTKQN</sequence>
<evidence type="ECO:0000256" key="1">
    <source>
        <dbReference type="ARBA" id="ARBA00023157"/>
    </source>
</evidence>
<name>A0ABN7A9E9_9HEMI</name>
<keyword evidence="6" id="KW-1185">Reference proteome</keyword>
<dbReference type="PANTHER" id="PTHR24252:SF7">
    <property type="entry name" value="HYALIN"/>
    <property type="match status" value="1"/>
</dbReference>
<dbReference type="PRINTS" id="PR00722">
    <property type="entry name" value="CHYMOTRYPSIN"/>
</dbReference>
<dbReference type="SUPFAM" id="SSF50494">
    <property type="entry name" value="Trypsin-like serine proteases"/>
    <property type="match status" value="1"/>
</dbReference>
<organism evidence="5 6">
    <name type="scientific">Nesidiocoris tenuis</name>
    <dbReference type="NCBI Taxonomy" id="355587"/>
    <lineage>
        <taxon>Eukaryota</taxon>
        <taxon>Metazoa</taxon>
        <taxon>Ecdysozoa</taxon>
        <taxon>Arthropoda</taxon>
        <taxon>Hexapoda</taxon>
        <taxon>Insecta</taxon>
        <taxon>Pterygota</taxon>
        <taxon>Neoptera</taxon>
        <taxon>Paraneoptera</taxon>
        <taxon>Hemiptera</taxon>
        <taxon>Heteroptera</taxon>
        <taxon>Panheteroptera</taxon>
        <taxon>Cimicomorpha</taxon>
        <taxon>Miridae</taxon>
        <taxon>Dicyphina</taxon>
        <taxon>Nesidiocoris</taxon>
    </lineage>
</organism>
<dbReference type="PANTHER" id="PTHR24252">
    <property type="entry name" value="ACROSIN-RELATED"/>
    <property type="match status" value="1"/>
</dbReference>
<evidence type="ECO:0000259" key="4">
    <source>
        <dbReference type="PROSITE" id="PS50240"/>
    </source>
</evidence>
<dbReference type="Pfam" id="PF00089">
    <property type="entry name" value="Trypsin"/>
    <property type="match status" value="1"/>
</dbReference>
<proteinExistence type="predicted"/>
<dbReference type="PROSITE" id="PS00134">
    <property type="entry name" value="TRYPSIN_HIS"/>
    <property type="match status" value="1"/>
</dbReference>
<evidence type="ECO:0000256" key="2">
    <source>
        <dbReference type="RuleBase" id="RU363034"/>
    </source>
</evidence>
<dbReference type="InterPro" id="IPR001314">
    <property type="entry name" value="Peptidase_S1A"/>
</dbReference>
<protein>
    <submittedName>
        <fullName evidence="5">Serine-type endopeptidase activity</fullName>
    </submittedName>
</protein>
<dbReference type="PROSITE" id="PS00135">
    <property type="entry name" value="TRYPSIN_SER"/>
    <property type="match status" value="1"/>
</dbReference>
<evidence type="ECO:0000256" key="3">
    <source>
        <dbReference type="SAM" id="SignalP"/>
    </source>
</evidence>
<dbReference type="CDD" id="cd00190">
    <property type="entry name" value="Tryp_SPc"/>
    <property type="match status" value="1"/>
</dbReference>
<dbReference type="PROSITE" id="PS50240">
    <property type="entry name" value="TRYPSIN_DOM"/>
    <property type="match status" value="1"/>
</dbReference>
<evidence type="ECO:0000313" key="6">
    <source>
        <dbReference type="Proteomes" id="UP001307889"/>
    </source>
</evidence>